<evidence type="ECO:0000313" key="2">
    <source>
        <dbReference type="Proteomes" id="UP001341840"/>
    </source>
</evidence>
<evidence type="ECO:0000313" key="1">
    <source>
        <dbReference type="EMBL" id="MED6210592.1"/>
    </source>
</evidence>
<accession>A0ABU6YLH0</accession>
<gene>
    <name evidence="1" type="ORF">PIB30_065588</name>
</gene>
<proteinExistence type="predicted"/>
<name>A0ABU6YLH0_9FABA</name>
<dbReference type="EMBL" id="JASCZI010242311">
    <property type="protein sequence ID" value="MED6210592.1"/>
    <property type="molecule type" value="Genomic_DNA"/>
</dbReference>
<keyword evidence="2" id="KW-1185">Reference proteome</keyword>
<comment type="caution">
    <text evidence="1">The sequence shown here is derived from an EMBL/GenBank/DDBJ whole genome shotgun (WGS) entry which is preliminary data.</text>
</comment>
<protein>
    <submittedName>
        <fullName evidence="1">Uncharacterized protein</fullName>
    </submittedName>
</protein>
<reference evidence="1 2" key="1">
    <citation type="journal article" date="2023" name="Plants (Basel)">
        <title>Bridging the Gap: Combining Genomics and Transcriptomics Approaches to Understand Stylosanthes scabra, an Orphan Legume from the Brazilian Caatinga.</title>
        <authorList>
            <person name="Ferreira-Neto J.R.C."/>
            <person name="da Silva M.D."/>
            <person name="Binneck E."/>
            <person name="de Melo N.F."/>
            <person name="da Silva R.H."/>
            <person name="de Melo A.L.T.M."/>
            <person name="Pandolfi V."/>
            <person name="Bustamante F.O."/>
            <person name="Brasileiro-Vidal A.C."/>
            <person name="Benko-Iseppon A.M."/>
        </authorList>
    </citation>
    <scope>NUCLEOTIDE SEQUENCE [LARGE SCALE GENOMIC DNA]</scope>
    <source>
        <tissue evidence="1">Leaves</tissue>
    </source>
</reference>
<dbReference type="Proteomes" id="UP001341840">
    <property type="component" value="Unassembled WGS sequence"/>
</dbReference>
<sequence length="229" mass="25096">MNGRNLLLVLPMPIAKGIILDNIEERAAERNSTTASKRGYSLTKTGILVEGRAPQLLYPKDKTTRKLDQLGSAHFVRSDPEATSTVGFNVLCTSGTVCGHEDLRAWTRNYPPPSTPTKCEDLMSFYGGYDNDICAGAFKPHLAHCFSLIARLASTGQSRRRTPVLSVVAHPVNLAVAPSANITVFFSCSRSPRRRVAVFPHYRRRRALLLMMDYIVVASSSSTPGSSEV</sequence>
<organism evidence="1 2">
    <name type="scientific">Stylosanthes scabra</name>
    <dbReference type="NCBI Taxonomy" id="79078"/>
    <lineage>
        <taxon>Eukaryota</taxon>
        <taxon>Viridiplantae</taxon>
        <taxon>Streptophyta</taxon>
        <taxon>Embryophyta</taxon>
        <taxon>Tracheophyta</taxon>
        <taxon>Spermatophyta</taxon>
        <taxon>Magnoliopsida</taxon>
        <taxon>eudicotyledons</taxon>
        <taxon>Gunneridae</taxon>
        <taxon>Pentapetalae</taxon>
        <taxon>rosids</taxon>
        <taxon>fabids</taxon>
        <taxon>Fabales</taxon>
        <taxon>Fabaceae</taxon>
        <taxon>Papilionoideae</taxon>
        <taxon>50 kb inversion clade</taxon>
        <taxon>dalbergioids sensu lato</taxon>
        <taxon>Dalbergieae</taxon>
        <taxon>Pterocarpus clade</taxon>
        <taxon>Stylosanthes</taxon>
    </lineage>
</organism>